<sequence>MNALPRAALADSAGLEFRGATKSYGGKRALNDISIFVPRGSFTVILGAAGAGKTTMLRSIAGLEKLDAGELLIGGEPANHLEPKDRDVAMIFDNLALYPNKTGFENIAHPLRVSGRERTAIETAVQGIASKLKCVHVLGRLPRTMSGGERQRVALGRALVREPRLFLLDEPLSSLDAMLRIELRTELRRLQREFGYTFVMATPDYTEAMAVADSIAFLREGEIIQIAEPQTLYDEPADWDVARFIGEPEINLLPASYSPDEGGRVMLGDGIVCQAPPALRQGGYRTSFQFMAGIRPEHLRLGTPELSAWCGEVTDIEPLGTKAAITTALPRSEVRILVAATVARDLKVGQFTSISFDQDKLIAFDRTTKARLL</sequence>
<dbReference type="InterPro" id="IPR047641">
    <property type="entry name" value="ABC_transpr_MalK/UgpC-like"/>
</dbReference>
<dbReference type="AlphaFoldDB" id="A0A6P1BPQ5"/>
<name>A0A6P1BPQ5_9BRAD</name>
<dbReference type="InterPro" id="IPR003593">
    <property type="entry name" value="AAA+_ATPase"/>
</dbReference>
<dbReference type="PROSITE" id="PS50893">
    <property type="entry name" value="ABC_TRANSPORTER_2"/>
    <property type="match status" value="1"/>
</dbReference>
<evidence type="ECO:0000256" key="5">
    <source>
        <dbReference type="ARBA" id="ARBA00022840"/>
    </source>
</evidence>
<keyword evidence="5 8" id="KW-0067">ATP-binding</keyword>
<reference evidence="8 9" key="1">
    <citation type="journal article" date="2020" name="Arch. Microbiol.">
        <title>Bradyrhizobium uaiense sp. nov., a new highly efficient cowpea symbiont.</title>
        <authorList>
            <person name="Cabral Michel D."/>
            <person name="Azarias Guimaraes A."/>
            <person name="Martins da Costa E."/>
            <person name="Soares de Carvalho T."/>
            <person name="Balsanelli E."/>
            <person name="Willems A."/>
            <person name="Maltempi de Souza E."/>
            <person name="de Souza Moreira F.M."/>
        </authorList>
    </citation>
    <scope>NUCLEOTIDE SEQUENCE [LARGE SCALE GENOMIC DNA]</scope>
    <source>
        <strain evidence="8 9">UFLA 03-164</strain>
    </source>
</reference>
<dbReference type="PROSITE" id="PS00211">
    <property type="entry name" value="ABC_TRANSPORTER_1"/>
    <property type="match status" value="1"/>
</dbReference>
<dbReference type="PANTHER" id="PTHR43875:SF1">
    <property type="entry name" value="OSMOPROTECTIVE COMPOUNDS UPTAKE ATP-BINDING PROTEIN GGTA"/>
    <property type="match status" value="1"/>
</dbReference>
<proteinExistence type="inferred from homology"/>
<evidence type="ECO:0000256" key="3">
    <source>
        <dbReference type="ARBA" id="ARBA00022448"/>
    </source>
</evidence>
<comment type="caution">
    <text evidence="8">The sequence shown here is derived from an EMBL/GenBank/DDBJ whole genome shotgun (WGS) entry which is preliminary data.</text>
</comment>
<keyword evidence="3" id="KW-0813">Transport</keyword>
<dbReference type="GO" id="GO:0005524">
    <property type="term" value="F:ATP binding"/>
    <property type="evidence" value="ECO:0007669"/>
    <property type="project" value="UniProtKB-KW"/>
</dbReference>
<dbReference type="GO" id="GO:0140359">
    <property type="term" value="F:ABC-type transporter activity"/>
    <property type="evidence" value="ECO:0007669"/>
    <property type="project" value="UniProtKB-ARBA"/>
</dbReference>
<dbReference type="InterPro" id="IPR017871">
    <property type="entry name" value="ABC_transporter-like_CS"/>
</dbReference>
<evidence type="ECO:0000313" key="8">
    <source>
        <dbReference type="EMBL" id="NEU99592.1"/>
    </source>
</evidence>
<dbReference type="Pfam" id="PF08402">
    <property type="entry name" value="TOBE_2"/>
    <property type="match status" value="1"/>
</dbReference>
<dbReference type="InterPro" id="IPR008995">
    <property type="entry name" value="Mo/tungstate-bd_C_term_dom"/>
</dbReference>
<accession>A0A6P1BPQ5</accession>
<evidence type="ECO:0000256" key="2">
    <source>
        <dbReference type="ARBA" id="ARBA00005417"/>
    </source>
</evidence>
<evidence type="ECO:0000256" key="6">
    <source>
        <dbReference type="ARBA" id="ARBA00024722"/>
    </source>
</evidence>
<dbReference type="Gene3D" id="2.40.50.100">
    <property type="match status" value="1"/>
</dbReference>
<dbReference type="InterPro" id="IPR012340">
    <property type="entry name" value="NA-bd_OB-fold"/>
</dbReference>
<gene>
    <name evidence="8" type="ORF">FNJ47_28140</name>
</gene>
<organism evidence="8 9">
    <name type="scientific">Bradyrhizobium uaiense</name>
    <dbReference type="NCBI Taxonomy" id="2594946"/>
    <lineage>
        <taxon>Bacteria</taxon>
        <taxon>Pseudomonadati</taxon>
        <taxon>Pseudomonadota</taxon>
        <taxon>Alphaproteobacteria</taxon>
        <taxon>Hyphomicrobiales</taxon>
        <taxon>Nitrobacteraceae</taxon>
        <taxon>Bradyrhizobium</taxon>
    </lineage>
</organism>
<dbReference type="SUPFAM" id="SSF52540">
    <property type="entry name" value="P-loop containing nucleoside triphosphate hydrolases"/>
    <property type="match status" value="1"/>
</dbReference>
<comment type="subcellular location">
    <subcellularLocation>
        <location evidence="1">Cell inner membrane</location>
        <topology evidence="1">Peripheral membrane protein</topology>
    </subcellularLocation>
</comment>
<comment type="function">
    <text evidence="6">Involved in beta-(1--&gt;2)glucan export. Transmembrane domains (TMD) form a pore in the inner membrane and the ATP-binding domain (NBD) is responsible for energy generation.</text>
</comment>
<keyword evidence="9" id="KW-1185">Reference proteome</keyword>
<evidence type="ECO:0000313" key="9">
    <source>
        <dbReference type="Proteomes" id="UP000468531"/>
    </source>
</evidence>
<dbReference type="Gene3D" id="2.40.50.140">
    <property type="entry name" value="Nucleic acid-binding proteins"/>
    <property type="match status" value="1"/>
</dbReference>
<feature type="domain" description="ABC transporter" evidence="7">
    <location>
        <begin position="15"/>
        <end position="245"/>
    </location>
</feature>
<dbReference type="Pfam" id="PF00005">
    <property type="entry name" value="ABC_tran"/>
    <property type="match status" value="1"/>
</dbReference>
<dbReference type="InterPro" id="IPR027417">
    <property type="entry name" value="P-loop_NTPase"/>
</dbReference>
<protein>
    <submittedName>
        <fullName evidence="8">ABC transporter ATP-binding protein</fullName>
    </submittedName>
</protein>
<dbReference type="InterPro" id="IPR013611">
    <property type="entry name" value="Transp-assoc_OB_typ2"/>
</dbReference>
<dbReference type="GO" id="GO:0016887">
    <property type="term" value="F:ATP hydrolysis activity"/>
    <property type="evidence" value="ECO:0007669"/>
    <property type="project" value="InterPro"/>
</dbReference>
<dbReference type="RefSeq" id="WP_163158945.1">
    <property type="nucleotide sequence ID" value="NZ_VKHP01000137.1"/>
</dbReference>
<dbReference type="GO" id="GO:0055052">
    <property type="term" value="C:ATP-binding cassette (ABC) transporter complex, substrate-binding subunit-containing"/>
    <property type="evidence" value="ECO:0007669"/>
    <property type="project" value="TreeGrafter"/>
</dbReference>
<comment type="similarity">
    <text evidence="2">Belongs to the ABC transporter superfamily.</text>
</comment>
<evidence type="ECO:0000256" key="1">
    <source>
        <dbReference type="ARBA" id="ARBA00004417"/>
    </source>
</evidence>
<dbReference type="EMBL" id="VKHP01000137">
    <property type="protein sequence ID" value="NEU99592.1"/>
    <property type="molecule type" value="Genomic_DNA"/>
</dbReference>
<dbReference type="PANTHER" id="PTHR43875">
    <property type="entry name" value="MALTODEXTRIN IMPORT ATP-BINDING PROTEIN MSMX"/>
    <property type="match status" value="1"/>
</dbReference>
<evidence type="ECO:0000259" key="7">
    <source>
        <dbReference type="PROSITE" id="PS50893"/>
    </source>
</evidence>
<dbReference type="InterPro" id="IPR003439">
    <property type="entry name" value="ABC_transporter-like_ATP-bd"/>
</dbReference>
<dbReference type="SUPFAM" id="SSF50331">
    <property type="entry name" value="MOP-like"/>
    <property type="match status" value="1"/>
</dbReference>
<dbReference type="SMART" id="SM00382">
    <property type="entry name" value="AAA"/>
    <property type="match status" value="1"/>
</dbReference>
<evidence type="ECO:0000256" key="4">
    <source>
        <dbReference type="ARBA" id="ARBA00022741"/>
    </source>
</evidence>
<dbReference type="Gene3D" id="3.40.50.300">
    <property type="entry name" value="P-loop containing nucleotide triphosphate hydrolases"/>
    <property type="match status" value="1"/>
</dbReference>
<dbReference type="FunFam" id="3.40.50.300:FF:000042">
    <property type="entry name" value="Maltose/maltodextrin ABC transporter, ATP-binding protein"/>
    <property type="match status" value="1"/>
</dbReference>
<keyword evidence="4" id="KW-0547">Nucleotide-binding</keyword>
<dbReference type="Proteomes" id="UP000468531">
    <property type="component" value="Unassembled WGS sequence"/>
</dbReference>